<feature type="compositionally biased region" description="Basic and acidic residues" evidence="1">
    <location>
        <begin position="80"/>
        <end position="97"/>
    </location>
</feature>
<sequence length="134" mass="15485">MILNAIYIVSRRNSTEYKPAKRRTNDPDSTATAQQYYNIENEDESNARVAQFIQRLTEGYSPPRVDVRAADTEEEDEEEPHPTTKEKEERPQPKCQEEGDVAQDEEDSKSSDSESSMHKTLSRESSFYPYLMIT</sequence>
<protein>
    <submittedName>
        <fullName evidence="2">Uncharacterized protein</fullName>
    </submittedName>
</protein>
<evidence type="ECO:0000313" key="2">
    <source>
        <dbReference type="EMBL" id="CAB3993091.1"/>
    </source>
</evidence>
<evidence type="ECO:0000256" key="1">
    <source>
        <dbReference type="SAM" id="MobiDB-lite"/>
    </source>
</evidence>
<feature type="compositionally biased region" description="Polar residues" evidence="1">
    <location>
        <begin position="27"/>
        <end position="38"/>
    </location>
</feature>
<feature type="region of interest" description="Disordered" evidence="1">
    <location>
        <begin position="16"/>
        <end position="134"/>
    </location>
</feature>
<dbReference type="EMBL" id="CACRXK020002182">
    <property type="protein sequence ID" value="CAB3993091.1"/>
    <property type="molecule type" value="Genomic_DNA"/>
</dbReference>
<feature type="compositionally biased region" description="Acidic residues" evidence="1">
    <location>
        <begin position="98"/>
        <end position="107"/>
    </location>
</feature>
<organism evidence="2 3">
    <name type="scientific">Paramuricea clavata</name>
    <name type="common">Red gorgonian</name>
    <name type="synonym">Violescent sea-whip</name>
    <dbReference type="NCBI Taxonomy" id="317549"/>
    <lineage>
        <taxon>Eukaryota</taxon>
        <taxon>Metazoa</taxon>
        <taxon>Cnidaria</taxon>
        <taxon>Anthozoa</taxon>
        <taxon>Octocorallia</taxon>
        <taxon>Malacalcyonacea</taxon>
        <taxon>Plexauridae</taxon>
        <taxon>Paramuricea</taxon>
    </lineage>
</organism>
<reference evidence="2" key="1">
    <citation type="submission" date="2020-04" db="EMBL/GenBank/DDBJ databases">
        <authorList>
            <person name="Alioto T."/>
            <person name="Alioto T."/>
            <person name="Gomez Garrido J."/>
        </authorList>
    </citation>
    <scope>NUCLEOTIDE SEQUENCE</scope>
    <source>
        <strain evidence="2">A484AB</strain>
    </source>
</reference>
<keyword evidence="3" id="KW-1185">Reference proteome</keyword>
<dbReference type="AlphaFoldDB" id="A0A7D9HTT5"/>
<name>A0A7D9HTT5_PARCT</name>
<feature type="compositionally biased region" description="Basic and acidic residues" evidence="1">
    <location>
        <begin position="108"/>
        <end position="117"/>
    </location>
</feature>
<proteinExistence type="predicted"/>
<evidence type="ECO:0000313" key="3">
    <source>
        <dbReference type="Proteomes" id="UP001152795"/>
    </source>
</evidence>
<dbReference type="Proteomes" id="UP001152795">
    <property type="component" value="Unassembled WGS sequence"/>
</dbReference>
<comment type="caution">
    <text evidence="2">The sequence shown here is derived from an EMBL/GenBank/DDBJ whole genome shotgun (WGS) entry which is preliminary data.</text>
</comment>
<feature type="compositionally biased region" description="Basic and acidic residues" evidence="1">
    <location>
        <begin position="16"/>
        <end position="26"/>
    </location>
</feature>
<accession>A0A7D9HTT5</accession>
<gene>
    <name evidence="2" type="ORF">PACLA_8A058589</name>
</gene>